<protein>
    <submittedName>
        <fullName evidence="2">Uncharacterized protein LOC142169793</fullName>
    </submittedName>
</protein>
<dbReference type="RefSeq" id="XP_075087808.1">
    <property type="nucleotide sequence ID" value="XM_075231707.1"/>
</dbReference>
<gene>
    <name evidence="2" type="primary">LOC142169793</name>
</gene>
<reference evidence="1" key="1">
    <citation type="journal article" date="2014" name="Nat. Commun.">
        <title>The tobacco genome sequence and its comparison with those of tomato and potato.</title>
        <authorList>
            <person name="Sierro N."/>
            <person name="Battey J.N."/>
            <person name="Ouadi S."/>
            <person name="Bakaher N."/>
            <person name="Bovet L."/>
            <person name="Willig A."/>
            <person name="Goepfert S."/>
            <person name="Peitsch M.C."/>
            <person name="Ivanov N.V."/>
        </authorList>
    </citation>
    <scope>NUCLEOTIDE SEQUENCE [LARGE SCALE GENOMIC DNA]</scope>
</reference>
<organism evidence="1 2">
    <name type="scientific">Nicotiana tabacum</name>
    <name type="common">Common tobacco</name>
    <dbReference type="NCBI Taxonomy" id="4097"/>
    <lineage>
        <taxon>Eukaryota</taxon>
        <taxon>Viridiplantae</taxon>
        <taxon>Streptophyta</taxon>
        <taxon>Embryophyta</taxon>
        <taxon>Tracheophyta</taxon>
        <taxon>Spermatophyta</taxon>
        <taxon>Magnoliopsida</taxon>
        <taxon>eudicotyledons</taxon>
        <taxon>Gunneridae</taxon>
        <taxon>Pentapetalae</taxon>
        <taxon>asterids</taxon>
        <taxon>lamiids</taxon>
        <taxon>Solanales</taxon>
        <taxon>Solanaceae</taxon>
        <taxon>Nicotianoideae</taxon>
        <taxon>Nicotianeae</taxon>
        <taxon>Nicotiana</taxon>
    </lineage>
</organism>
<reference evidence="2" key="2">
    <citation type="submission" date="2025-08" db="UniProtKB">
        <authorList>
            <consortium name="RefSeq"/>
        </authorList>
    </citation>
    <scope>IDENTIFICATION</scope>
    <source>
        <tissue evidence="2">Leaf</tissue>
    </source>
</reference>
<sequence length="442" mass="49992">MVIAWLLNSLSKDIAESVIYSQTAEDLWNELEQRYGQADGTKLFQLQRELNNINQGTKDVAGYFTKLKRIWDQMKVLNTFMTCNCDCKYAAKSHNHKMNEDQKLIQFLMGLNDIYSGVRDNILMTKPLPTTAQTYSIILQEETQREIHSGNHVSTKSAAFMLTGQRWNRQRNIAKRQDIFGYLKHFKISKQRKRGYGNHQANEVNAEEGDNGGTGANAMLTSVNSQGFTKEQHEKLIQMFRTVQGSSGSTSNFEPGVSANLAGATHYMEYDRNLLHNIKKLSNPIFINLPNSYKVKVTIVGSLFLNSDLEIHNVLVVSTFKHNLLSVYQLCKQVNCILIFTKHGCFIQSPSMKMYQLFGEATCLYIQKDNTYQALSKLHVQVSPVASQLPKCNAIESCPFVSKSACSKSLSHVYSESLSPVCHENLNERTNEIIPNCNVSTL</sequence>
<evidence type="ECO:0000313" key="1">
    <source>
        <dbReference type="Proteomes" id="UP000790787"/>
    </source>
</evidence>
<evidence type="ECO:0000313" key="2">
    <source>
        <dbReference type="RefSeq" id="XP_075087808.1"/>
    </source>
</evidence>
<keyword evidence="1" id="KW-1185">Reference proteome</keyword>
<accession>A0AC58SS73</accession>
<dbReference type="Proteomes" id="UP000790787">
    <property type="component" value="Chromosome 15"/>
</dbReference>
<name>A0AC58SS73_TOBAC</name>
<proteinExistence type="predicted"/>